<evidence type="ECO:0000313" key="1">
    <source>
        <dbReference type="EMBL" id="OOR20563.1"/>
    </source>
</evidence>
<sequence>MRVHKSESIVPKDIDESDIFRLTDVEDMIKKANKLDGVGRGKEFGFWCKKMINKKNQGFLTESPVKLLIQTAG</sequence>
<reference evidence="1 2" key="1">
    <citation type="submission" date="2017-01" db="EMBL/GenBank/DDBJ databases">
        <title>Bacillus cereus isolates.</title>
        <authorList>
            <person name="Beno S.M."/>
        </authorList>
    </citation>
    <scope>NUCLEOTIDE SEQUENCE [LARGE SCALE GENOMIC DNA]</scope>
    <source>
        <strain evidence="1 2">FSL M7-1219</strain>
    </source>
</reference>
<name>A0A1S9UED4_BACCE</name>
<dbReference type="EMBL" id="MUAL01000085">
    <property type="protein sequence ID" value="OOR20563.1"/>
    <property type="molecule type" value="Genomic_DNA"/>
</dbReference>
<evidence type="ECO:0000313" key="2">
    <source>
        <dbReference type="Proteomes" id="UP000191124"/>
    </source>
</evidence>
<gene>
    <name evidence="1" type="ORF">BW892_24240</name>
</gene>
<dbReference type="RefSeq" id="WP_078181812.1">
    <property type="nucleotide sequence ID" value="NZ_MUAL01000085.1"/>
</dbReference>
<comment type="caution">
    <text evidence="1">The sequence shown here is derived from an EMBL/GenBank/DDBJ whole genome shotgun (WGS) entry which is preliminary data.</text>
</comment>
<proteinExistence type="predicted"/>
<organism evidence="1 2">
    <name type="scientific">Bacillus cereus</name>
    <dbReference type="NCBI Taxonomy" id="1396"/>
    <lineage>
        <taxon>Bacteria</taxon>
        <taxon>Bacillati</taxon>
        <taxon>Bacillota</taxon>
        <taxon>Bacilli</taxon>
        <taxon>Bacillales</taxon>
        <taxon>Bacillaceae</taxon>
        <taxon>Bacillus</taxon>
        <taxon>Bacillus cereus group</taxon>
    </lineage>
</organism>
<dbReference type="AlphaFoldDB" id="A0A1S9UED4"/>
<protein>
    <submittedName>
        <fullName evidence="1">Uncharacterized protein</fullName>
    </submittedName>
</protein>
<accession>A0A1S9UED4</accession>
<dbReference type="Proteomes" id="UP000191124">
    <property type="component" value="Unassembled WGS sequence"/>
</dbReference>